<accession>A0A0S4J5Z7</accession>
<protein>
    <submittedName>
        <fullName evidence="2">Uncharacterized protein</fullName>
    </submittedName>
</protein>
<evidence type="ECO:0000313" key="2">
    <source>
        <dbReference type="EMBL" id="CUG86875.1"/>
    </source>
</evidence>
<dbReference type="VEuPathDB" id="TriTrypDB:BSAL_07150"/>
<gene>
    <name evidence="2" type="ORF">BSAL_07150</name>
</gene>
<keyword evidence="1" id="KW-0175">Coiled coil</keyword>
<reference evidence="3" key="1">
    <citation type="submission" date="2015-09" db="EMBL/GenBank/DDBJ databases">
        <authorList>
            <consortium name="Pathogen Informatics"/>
        </authorList>
    </citation>
    <scope>NUCLEOTIDE SEQUENCE [LARGE SCALE GENOMIC DNA]</scope>
    <source>
        <strain evidence="3">Lake Konstanz</strain>
    </source>
</reference>
<evidence type="ECO:0000313" key="3">
    <source>
        <dbReference type="Proteomes" id="UP000051952"/>
    </source>
</evidence>
<dbReference type="AlphaFoldDB" id="A0A0S4J5Z7"/>
<dbReference type="Proteomes" id="UP000051952">
    <property type="component" value="Unassembled WGS sequence"/>
</dbReference>
<sequence>MVNPDESDTYVVQIFSNFAPPELRPLLVRLERDATVEDCIQASLNKFIQRQPIMVLPSDIPNEYALSVAGGDGYPAVGSHAFDPRAILRNISALEFPYMICLTFAPLKETASIGANNSEKQQLQSTAGSAQEKRFVQHKTLSALEKQALAKEIKQREQAREENLRIIERRRVDKEREAYQHCESYEVMRREAIQKEEQEKQRLEIERELKEEEEQMRLEAEAEAASNATKEMTLLEKHRAEMAQAVEAEKRHAQLVIQAKEDRLQKSLQEKQRLAEEKRRQLAGERNVRMASALDQLIDNLHSSIDVSSSVEISRLDRERFERKDVERMEADLRSIASLEERRHAPKDSERESRFRFLVAREDYERTKVFSAIEEEQNQKSAEAVRFERWMLEEIKRKEAAVAQMELEYRSRENGNGGAIVPL</sequence>
<keyword evidence="3" id="KW-1185">Reference proteome</keyword>
<feature type="coiled-coil region" evidence="1">
    <location>
        <begin position="149"/>
        <end position="288"/>
    </location>
</feature>
<evidence type="ECO:0000256" key="1">
    <source>
        <dbReference type="SAM" id="Coils"/>
    </source>
</evidence>
<dbReference type="EMBL" id="CYKH01001400">
    <property type="protein sequence ID" value="CUG86875.1"/>
    <property type="molecule type" value="Genomic_DNA"/>
</dbReference>
<organism evidence="2 3">
    <name type="scientific">Bodo saltans</name>
    <name type="common">Flagellated protozoan</name>
    <dbReference type="NCBI Taxonomy" id="75058"/>
    <lineage>
        <taxon>Eukaryota</taxon>
        <taxon>Discoba</taxon>
        <taxon>Euglenozoa</taxon>
        <taxon>Kinetoplastea</taxon>
        <taxon>Metakinetoplastina</taxon>
        <taxon>Eubodonida</taxon>
        <taxon>Bodonidae</taxon>
        <taxon>Bodo</taxon>
    </lineage>
</organism>
<proteinExistence type="predicted"/>
<name>A0A0S4J5Z7_BODSA</name>